<evidence type="ECO:0000256" key="3">
    <source>
        <dbReference type="ARBA" id="ARBA00023163"/>
    </source>
</evidence>
<keyword evidence="4" id="KW-0812">Transmembrane</keyword>
<dbReference type="SUPFAM" id="SSF48452">
    <property type="entry name" value="TPR-like"/>
    <property type="match status" value="1"/>
</dbReference>
<evidence type="ECO:0000259" key="6">
    <source>
        <dbReference type="PROSITE" id="PS01124"/>
    </source>
</evidence>
<dbReference type="Pfam" id="PF12833">
    <property type="entry name" value="HTH_18"/>
    <property type="match status" value="1"/>
</dbReference>
<keyword evidence="3" id="KW-0804">Transcription</keyword>
<keyword evidence="2" id="KW-0238">DNA-binding</keyword>
<evidence type="ECO:0000256" key="1">
    <source>
        <dbReference type="ARBA" id="ARBA00023015"/>
    </source>
</evidence>
<keyword evidence="5" id="KW-0732">Signal</keyword>
<proteinExistence type="predicted"/>
<keyword evidence="8" id="KW-1185">Reference proteome</keyword>
<keyword evidence="4" id="KW-1133">Transmembrane helix</keyword>
<dbReference type="GO" id="GO:0043565">
    <property type="term" value="F:sequence-specific DNA binding"/>
    <property type="evidence" value="ECO:0007669"/>
    <property type="project" value="InterPro"/>
</dbReference>
<evidence type="ECO:0000256" key="5">
    <source>
        <dbReference type="SAM" id="SignalP"/>
    </source>
</evidence>
<dbReference type="InterPro" id="IPR018060">
    <property type="entry name" value="HTH_AraC"/>
</dbReference>
<dbReference type="SUPFAM" id="SSF46689">
    <property type="entry name" value="Homeodomain-like"/>
    <property type="match status" value="1"/>
</dbReference>
<name>A0A086A6V0_9FLAO</name>
<dbReference type="OrthoDB" id="5295174at2"/>
<dbReference type="SMART" id="SM00342">
    <property type="entry name" value="HTH_ARAC"/>
    <property type="match status" value="1"/>
</dbReference>
<dbReference type="eggNOG" id="COG2207">
    <property type="taxonomic scope" value="Bacteria"/>
</dbReference>
<evidence type="ECO:0000256" key="2">
    <source>
        <dbReference type="ARBA" id="ARBA00023125"/>
    </source>
</evidence>
<feature type="transmembrane region" description="Helical" evidence="4">
    <location>
        <begin position="324"/>
        <end position="343"/>
    </location>
</feature>
<evidence type="ECO:0000313" key="8">
    <source>
        <dbReference type="Proteomes" id="UP000028705"/>
    </source>
</evidence>
<organism evidence="7 8">
    <name type="scientific">Chryseobacterium soli</name>
    <dbReference type="NCBI Taxonomy" id="445961"/>
    <lineage>
        <taxon>Bacteria</taxon>
        <taxon>Pseudomonadati</taxon>
        <taxon>Bacteroidota</taxon>
        <taxon>Flavobacteriia</taxon>
        <taxon>Flavobacteriales</taxon>
        <taxon>Weeksellaceae</taxon>
        <taxon>Chryseobacterium group</taxon>
        <taxon>Chryseobacterium</taxon>
    </lineage>
</organism>
<dbReference type="PROSITE" id="PS01124">
    <property type="entry name" value="HTH_ARAC_FAMILY_2"/>
    <property type="match status" value="1"/>
</dbReference>
<feature type="signal peptide" evidence="5">
    <location>
        <begin position="1"/>
        <end position="18"/>
    </location>
</feature>
<dbReference type="GO" id="GO:0003700">
    <property type="term" value="F:DNA-binding transcription factor activity"/>
    <property type="evidence" value="ECO:0007669"/>
    <property type="project" value="InterPro"/>
</dbReference>
<accession>A0A086A6V0</accession>
<evidence type="ECO:0000313" key="7">
    <source>
        <dbReference type="EMBL" id="KFF12414.1"/>
    </source>
</evidence>
<dbReference type="AlphaFoldDB" id="A0A086A6V0"/>
<comment type="caution">
    <text evidence="7">The sequence shown here is derived from an EMBL/GenBank/DDBJ whole genome shotgun (WGS) entry which is preliminary data.</text>
</comment>
<dbReference type="Gene3D" id="1.10.10.60">
    <property type="entry name" value="Homeodomain-like"/>
    <property type="match status" value="2"/>
</dbReference>
<dbReference type="RefSeq" id="WP_084681423.1">
    <property type="nucleotide sequence ID" value="NZ_JPRH01000004.1"/>
</dbReference>
<gene>
    <name evidence="7" type="ORF">IW15_12750</name>
</gene>
<protein>
    <recommendedName>
        <fullName evidence="6">HTH araC/xylS-type domain-containing protein</fullName>
    </recommendedName>
</protein>
<dbReference type="InterPro" id="IPR009057">
    <property type="entry name" value="Homeodomain-like_sf"/>
</dbReference>
<dbReference type="Proteomes" id="UP000028705">
    <property type="component" value="Unassembled WGS sequence"/>
</dbReference>
<keyword evidence="4" id="KW-0472">Membrane</keyword>
<keyword evidence="1" id="KW-0805">Transcription regulation</keyword>
<dbReference type="STRING" id="445961.IW15_12750"/>
<dbReference type="PANTHER" id="PTHR43280:SF2">
    <property type="entry name" value="HTH-TYPE TRANSCRIPTIONAL REGULATOR EXSA"/>
    <property type="match status" value="1"/>
</dbReference>
<feature type="chain" id="PRO_5001802317" description="HTH araC/xylS-type domain-containing protein" evidence="5">
    <location>
        <begin position="19"/>
        <end position="508"/>
    </location>
</feature>
<dbReference type="Gene3D" id="1.25.40.10">
    <property type="entry name" value="Tetratricopeptide repeat domain"/>
    <property type="match status" value="2"/>
</dbReference>
<sequence>MKNCCIALFLFLFMSIHAQNPIDDFKKMSETNPNQALHSWEKVYKNADSKDKINTLLYVSQAYLLTGDHKKGMAFINRAENESGSINDPAVTSDVLLHKSGTYAVMGLLAEAEQYAREGLETAGKIEDPKIKNKMTGDLYYQLALYDILQKKTEKPAALLNKAFKFYNRSGLSEREKLLRYSTGYYNLGSIYLDTQKDSAYYYFKKTVQIPDISSNPFILNLSYNNLGVLEYQKNNLKSALNYLNRATSYLQKVKDPNLSTNYALLSSIYDKNGNQDKALFYKKKQEEFEKTLNNSQKEAVKYAFTFLEKSRQETEAKAGRIKMILIGACVLFTILLCIILYYNRQKNKKQKFLYENIIKKLETKTISDDQGHKFPSKQVKEMNIPEVREKDILEKLKKFEETEKFINPKLSLSLLASQFNTNTNYLSEVINSSKGKNYNAYINELRIDFICSKIINDPAYRNYKISYLAEACGFSSHSVFATNFKNITGISPSDFIKQTKDKKELIY</sequence>
<evidence type="ECO:0000256" key="4">
    <source>
        <dbReference type="SAM" id="Phobius"/>
    </source>
</evidence>
<dbReference type="PANTHER" id="PTHR43280">
    <property type="entry name" value="ARAC-FAMILY TRANSCRIPTIONAL REGULATOR"/>
    <property type="match status" value="1"/>
</dbReference>
<dbReference type="InterPro" id="IPR011990">
    <property type="entry name" value="TPR-like_helical_dom_sf"/>
</dbReference>
<reference evidence="7 8" key="1">
    <citation type="submission" date="2014-07" db="EMBL/GenBank/DDBJ databases">
        <title>Genome of Chryseobacterium soli DSM 19298.</title>
        <authorList>
            <person name="Stropko S.J."/>
            <person name="Pipes S.E."/>
            <person name="Newman J."/>
        </authorList>
    </citation>
    <scope>NUCLEOTIDE SEQUENCE [LARGE SCALE GENOMIC DNA]</scope>
    <source>
        <strain evidence="7 8">DSM 19298</strain>
    </source>
</reference>
<dbReference type="EMBL" id="JPRH01000004">
    <property type="protein sequence ID" value="KFF12414.1"/>
    <property type="molecule type" value="Genomic_DNA"/>
</dbReference>
<feature type="domain" description="HTH araC/xylS-type" evidence="6">
    <location>
        <begin position="391"/>
        <end position="499"/>
    </location>
</feature>